<keyword evidence="3" id="KW-1185">Reference proteome</keyword>
<sequence length="134" mass="15297">MSDLVKELKNDHEKLLNIMLDAQKLGLATDAGRSKLMEGKMLLTEHLRKEDSRLYPELKKLSAGEAYSSKIVDEFSSEMKGLSATVIDFINRAGTAEIDMEYAKELGRIISSLRMRIRKEEIQLYPLYERLSSV</sequence>
<evidence type="ECO:0000259" key="1">
    <source>
        <dbReference type="Pfam" id="PF01814"/>
    </source>
</evidence>
<dbReference type="HOGENOM" id="CLU_156442_0_0_0"/>
<dbReference type="AlphaFoldDB" id="D4H3L2"/>
<proteinExistence type="predicted"/>
<evidence type="ECO:0000313" key="2">
    <source>
        <dbReference type="EMBL" id="ADD69114.1"/>
    </source>
</evidence>
<dbReference type="OrthoDB" id="5455720at2"/>
<organism evidence="2 3">
    <name type="scientific">Denitrovibrio acetiphilus (strain DSM 12809 / NBRC 114555 / N2460)</name>
    <dbReference type="NCBI Taxonomy" id="522772"/>
    <lineage>
        <taxon>Bacteria</taxon>
        <taxon>Pseudomonadati</taxon>
        <taxon>Deferribacterota</taxon>
        <taxon>Deferribacteres</taxon>
        <taxon>Deferribacterales</taxon>
        <taxon>Geovibrionaceae</taxon>
        <taxon>Denitrovibrio</taxon>
    </lineage>
</organism>
<dbReference type="Gene3D" id="1.20.120.520">
    <property type="entry name" value="nmb1532 protein domain like"/>
    <property type="match status" value="1"/>
</dbReference>
<dbReference type="PaxDb" id="522772-Dacet_2352"/>
<dbReference type="eggNOG" id="ENOG50334Y1">
    <property type="taxonomic scope" value="Bacteria"/>
</dbReference>
<feature type="domain" description="Hemerythrin-like" evidence="1">
    <location>
        <begin position="4"/>
        <end position="127"/>
    </location>
</feature>
<reference evidence="2 3" key="1">
    <citation type="journal article" date="2010" name="Stand. Genomic Sci.">
        <title>Complete genome sequence of Denitrovibrio acetiphilus type strain (N2460).</title>
        <authorList>
            <person name="Kiss H."/>
            <person name="Lang E."/>
            <person name="Lapidus A."/>
            <person name="Copeland A."/>
            <person name="Nolan M."/>
            <person name="Glavina Del Rio T."/>
            <person name="Chen F."/>
            <person name="Lucas S."/>
            <person name="Tice H."/>
            <person name="Cheng J.F."/>
            <person name="Han C."/>
            <person name="Goodwin L."/>
            <person name="Pitluck S."/>
            <person name="Liolios K."/>
            <person name="Pati A."/>
            <person name="Ivanova N."/>
            <person name="Mavromatis K."/>
            <person name="Chen A."/>
            <person name="Palaniappan K."/>
            <person name="Land M."/>
            <person name="Hauser L."/>
            <person name="Chang Y.J."/>
            <person name="Jeffries C.D."/>
            <person name="Detter J.C."/>
            <person name="Brettin T."/>
            <person name="Spring S."/>
            <person name="Rohde M."/>
            <person name="Goker M."/>
            <person name="Woyke T."/>
            <person name="Bristow J."/>
            <person name="Eisen J.A."/>
            <person name="Markowitz V."/>
            <person name="Hugenholtz P."/>
            <person name="Kyrpides N.C."/>
            <person name="Klenk H.P."/>
        </authorList>
    </citation>
    <scope>NUCLEOTIDE SEQUENCE [LARGE SCALE GENOMIC DNA]</scope>
    <source>
        <strain evidence="3">DSM 12809 / NBRC 114555 / N2460</strain>
    </source>
</reference>
<dbReference type="KEGG" id="dap:Dacet_2352"/>
<dbReference type="RefSeq" id="WP_013011616.1">
    <property type="nucleotide sequence ID" value="NC_013943.1"/>
</dbReference>
<dbReference type="EMBL" id="CP001968">
    <property type="protein sequence ID" value="ADD69114.1"/>
    <property type="molecule type" value="Genomic_DNA"/>
</dbReference>
<protein>
    <submittedName>
        <fullName evidence="2">Hemerythrin HHE cation binding domain protein</fullName>
    </submittedName>
</protein>
<dbReference type="Pfam" id="PF01814">
    <property type="entry name" value="Hemerythrin"/>
    <property type="match status" value="1"/>
</dbReference>
<accession>D4H3L2</accession>
<dbReference type="InterPro" id="IPR012312">
    <property type="entry name" value="Hemerythrin-like"/>
</dbReference>
<name>D4H3L2_DENA2</name>
<gene>
    <name evidence="2" type="ordered locus">Dacet_2352</name>
</gene>
<evidence type="ECO:0000313" key="3">
    <source>
        <dbReference type="Proteomes" id="UP000002012"/>
    </source>
</evidence>
<dbReference type="InParanoid" id="D4H3L2"/>
<dbReference type="Proteomes" id="UP000002012">
    <property type="component" value="Chromosome"/>
</dbReference>